<dbReference type="KEGG" id="aey:CDG81_06340"/>
<reference evidence="3 4" key="1">
    <citation type="submission" date="2017-08" db="EMBL/GenBank/DDBJ databases">
        <title>The complete genome sequence of moderately halophilic actinomycete Actinopolyspora erythraea YIM 90600, the producer of novel erythromycin, novel actinopolysporins A-C and tubercidin.</title>
        <authorList>
            <person name="Yin M."/>
            <person name="Tang S."/>
        </authorList>
    </citation>
    <scope>NUCLEOTIDE SEQUENCE [LARGE SCALE GENOMIC DNA]</scope>
    <source>
        <strain evidence="3 4">YIM 90600</strain>
    </source>
</reference>
<gene>
    <name evidence="3" type="ORF">CDG81_06340</name>
</gene>
<dbReference type="PANTHER" id="PTHR46637">
    <property type="entry name" value="TIS1421-TRANSPOSASE PROTEIN A"/>
    <property type="match status" value="1"/>
</dbReference>
<dbReference type="Pfam" id="PF13340">
    <property type="entry name" value="DUF4096"/>
    <property type="match status" value="1"/>
</dbReference>
<feature type="region of interest" description="Disordered" evidence="1">
    <location>
        <begin position="40"/>
        <end position="60"/>
    </location>
</feature>
<evidence type="ECO:0000313" key="4">
    <source>
        <dbReference type="Proteomes" id="UP000215043"/>
    </source>
</evidence>
<organism evidence="3 4">
    <name type="scientific">Actinopolyspora erythraea</name>
    <dbReference type="NCBI Taxonomy" id="414996"/>
    <lineage>
        <taxon>Bacteria</taxon>
        <taxon>Bacillati</taxon>
        <taxon>Actinomycetota</taxon>
        <taxon>Actinomycetes</taxon>
        <taxon>Actinopolysporales</taxon>
        <taxon>Actinopolysporaceae</taxon>
        <taxon>Actinopolyspora</taxon>
    </lineage>
</organism>
<evidence type="ECO:0000313" key="3">
    <source>
        <dbReference type="EMBL" id="ASU77988.1"/>
    </source>
</evidence>
<protein>
    <recommendedName>
        <fullName evidence="2">Insertion element IS402-like domain-containing protein</fullName>
    </recommendedName>
</protein>
<name>A0A223RQ64_9ACTN</name>
<evidence type="ECO:0000256" key="1">
    <source>
        <dbReference type="SAM" id="MobiDB-lite"/>
    </source>
</evidence>
<feature type="domain" description="Insertion element IS402-like" evidence="2">
    <location>
        <begin position="78"/>
        <end position="126"/>
    </location>
</feature>
<sequence>MSRGRQTGSNPATTGSKRPLANDSCLVVVAASPCLIVRPSQAPRGPLTQTGTGTSIVEGQGVTDGSCGRWSGVSYGELADQEWALLEPLLPQVQPQRGGRWRDHRQVVEGMVFKERTSCPWRELPE</sequence>
<dbReference type="EMBL" id="CP022752">
    <property type="protein sequence ID" value="ASU77988.1"/>
    <property type="molecule type" value="Genomic_DNA"/>
</dbReference>
<dbReference type="Proteomes" id="UP000215043">
    <property type="component" value="Chromosome"/>
</dbReference>
<accession>A0A223RQ64</accession>
<dbReference type="PANTHER" id="PTHR46637:SF1">
    <property type="entry name" value="BLL5188 PROTEIN"/>
    <property type="match status" value="1"/>
</dbReference>
<evidence type="ECO:0000259" key="2">
    <source>
        <dbReference type="Pfam" id="PF13340"/>
    </source>
</evidence>
<feature type="compositionally biased region" description="Polar residues" evidence="1">
    <location>
        <begin position="47"/>
        <end position="57"/>
    </location>
</feature>
<proteinExistence type="predicted"/>
<dbReference type="InterPro" id="IPR025161">
    <property type="entry name" value="IS402-like_dom"/>
</dbReference>
<dbReference type="AlphaFoldDB" id="A0A223RQ64"/>
<dbReference type="InterPro" id="IPR052909">
    <property type="entry name" value="Transposase_6_like"/>
</dbReference>